<sequence length="165" mass="19144">MRIKICLQYIVTVFQLFVRSVYRLQSLDTFISIWSLNSSPFVWHLNPLFTTLGLNFDKGFHVHLIASDRVGCSIENMHMLHSCSRHLAKWKLDNNMQLHAPPASIITHWRVCQLREEYPLKTFTDPAAQCCVVLNDAEVDLPKSFGFRNLAFFLTATDFAFFRGF</sequence>
<dbReference type="AlphaFoldDB" id="F0WXP4"/>
<dbReference type="HOGENOM" id="CLU_1613824_0_0_1"/>
<accession>F0WXP4</accession>
<name>F0WXP4_9STRA</name>
<protein>
    <submittedName>
        <fullName evidence="1">AlNc14C360G10979 protein</fullName>
    </submittedName>
</protein>
<reference evidence="1" key="1">
    <citation type="journal article" date="2011" name="PLoS Biol.">
        <title>Gene gain and loss during evolution of obligate parasitism in the white rust pathogen of Arabidopsis thaliana.</title>
        <authorList>
            <person name="Kemen E."/>
            <person name="Gardiner A."/>
            <person name="Schultz-Larsen T."/>
            <person name="Kemen A.C."/>
            <person name="Balmuth A.L."/>
            <person name="Robert-Seilaniantz A."/>
            <person name="Bailey K."/>
            <person name="Holub E."/>
            <person name="Studholme D.J."/>
            <person name="Maclean D."/>
            <person name="Jones J.D."/>
        </authorList>
    </citation>
    <scope>NUCLEOTIDE SEQUENCE</scope>
</reference>
<organism evidence="1">
    <name type="scientific">Albugo laibachii Nc14</name>
    <dbReference type="NCBI Taxonomy" id="890382"/>
    <lineage>
        <taxon>Eukaryota</taxon>
        <taxon>Sar</taxon>
        <taxon>Stramenopiles</taxon>
        <taxon>Oomycota</taxon>
        <taxon>Peronosporomycetes</taxon>
        <taxon>Albuginales</taxon>
        <taxon>Albuginaceae</taxon>
        <taxon>Albugo</taxon>
    </lineage>
</organism>
<proteinExistence type="predicted"/>
<gene>
    <name evidence="1" type="primary">AlNc14C360G10979</name>
    <name evidence="1" type="ORF">ALNC14_123830</name>
</gene>
<dbReference type="EMBL" id="FR824405">
    <property type="protein sequence ID" value="CCA26239.1"/>
    <property type="molecule type" value="Genomic_DNA"/>
</dbReference>
<evidence type="ECO:0000313" key="1">
    <source>
        <dbReference type="EMBL" id="CCA26239.1"/>
    </source>
</evidence>
<reference evidence="1" key="2">
    <citation type="submission" date="2011-02" db="EMBL/GenBank/DDBJ databases">
        <authorList>
            <person name="MacLean D."/>
        </authorList>
    </citation>
    <scope>NUCLEOTIDE SEQUENCE</scope>
</reference>